<reference evidence="9 10" key="1">
    <citation type="journal article" date="2019" name="Int. J. Syst. Evol. Microbiol.">
        <title>The Global Catalogue of Microorganisms (GCM) 10K type strain sequencing project: providing services to taxonomists for standard genome sequencing and annotation.</title>
        <authorList>
            <consortium name="The Broad Institute Genomics Platform"/>
            <consortium name="The Broad Institute Genome Sequencing Center for Infectious Disease"/>
            <person name="Wu L."/>
            <person name="Ma J."/>
        </authorList>
    </citation>
    <scope>NUCLEOTIDE SEQUENCE [LARGE SCALE GENOMIC DNA]</scope>
    <source>
        <strain evidence="9 10">JCM 15900</strain>
    </source>
</reference>
<comment type="caution">
    <text evidence="7">Lacks conserved residue(s) required for the propagation of feature annotation.</text>
</comment>
<dbReference type="PANTHER" id="PTHR30353:SF0">
    <property type="entry name" value="TRANSMEMBRANE PROTEIN"/>
    <property type="match status" value="1"/>
</dbReference>
<evidence type="ECO:0000256" key="1">
    <source>
        <dbReference type="ARBA" id="ARBA00004651"/>
    </source>
</evidence>
<evidence type="ECO:0000259" key="8">
    <source>
        <dbReference type="Pfam" id="PF09335"/>
    </source>
</evidence>
<evidence type="ECO:0000256" key="5">
    <source>
        <dbReference type="ARBA" id="ARBA00022989"/>
    </source>
</evidence>
<comment type="similarity">
    <text evidence="2 7">Belongs to the DedA family.</text>
</comment>
<name>A0ABN2WAD8_9MICO</name>
<proteinExistence type="inferred from homology"/>
<comment type="subcellular location">
    <subcellularLocation>
        <location evidence="1 7">Cell membrane</location>
        <topology evidence="1 7">Multi-pass membrane protein</topology>
    </subcellularLocation>
</comment>
<dbReference type="PANTHER" id="PTHR30353">
    <property type="entry name" value="INNER MEMBRANE PROTEIN DEDA-RELATED"/>
    <property type="match status" value="1"/>
</dbReference>
<feature type="transmembrane region" description="Helical" evidence="7">
    <location>
        <begin position="153"/>
        <end position="176"/>
    </location>
</feature>
<dbReference type="InterPro" id="IPR032816">
    <property type="entry name" value="VTT_dom"/>
</dbReference>
<dbReference type="EMBL" id="BAAAPZ010000001">
    <property type="protein sequence ID" value="GAA2086862.1"/>
    <property type="molecule type" value="Genomic_DNA"/>
</dbReference>
<gene>
    <name evidence="9" type="ORF">GCM10009823_00900</name>
</gene>
<feature type="domain" description="VTT" evidence="8">
    <location>
        <begin position="44"/>
        <end position="170"/>
    </location>
</feature>
<dbReference type="InterPro" id="IPR032818">
    <property type="entry name" value="DedA-like"/>
</dbReference>
<dbReference type="Pfam" id="PF09335">
    <property type="entry name" value="VTT_dom"/>
    <property type="match status" value="1"/>
</dbReference>
<evidence type="ECO:0000256" key="2">
    <source>
        <dbReference type="ARBA" id="ARBA00010792"/>
    </source>
</evidence>
<keyword evidence="3 7" id="KW-1003">Cell membrane</keyword>
<evidence type="ECO:0000313" key="10">
    <source>
        <dbReference type="Proteomes" id="UP001500984"/>
    </source>
</evidence>
<keyword evidence="4 7" id="KW-0812">Transmembrane</keyword>
<feature type="transmembrane region" description="Helical" evidence="7">
    <location>
        <begin position="64"/>
        <end position="86"/>
    </location>
</feature>
<keyword evidence="6 7" id="KW-0472">Membrane</keyword>
<keyword evidence="10" id="KW-1185">Reference proteome</keyword>
<keyword evidence="5 7" id="KW-1133">Transmembrane helix</keyword>
<dbReference type="RefSeq" id="WP_291795183.1">
    <property type="nucleotide sequence ID" value="NZ_BAAAPZ010000001.1"/>
</dbReference>
<protein>
    <submittedName>
        <fullName evidence="9">DedA family protein</fullName>
    </submittedName>
</protein>
<evidence type="ECO:0000256" key="7">
    <source>
        <dbReference type="RuleBase" id="RU367016"/>
    </source>
</evidence>
<comment type="caution">
    <text evidence="9">The sequence shown here is derived from an EMBL/GenBank/DDBJ whole genome shotgun (WGS) entry which is preliminary data.</text>
</comment>
<accession>A0ABN2WAD8</accession>
<feature type="transmembrane region" description="Helical" evidence="7">
    <location>
        <begin position="182"/>
        <end position="203"/>
    </location>
</feature>
<evidence type="ECO:0000313" key="9">
    <source>
        <dbReference type="EMBL" id="GAA2086862.1"/>
    </source>
</evidence>
<sequence>MDLLSTLGEVLTHLEGYAVELGASPWLLLAVAVLSCIDGFFPPVPSESIVIAAASLAVSGDSSVLFLPGLVLAAAAGAFTGDLIAYRIGTRVPVHRIPGFRGARGARILERTRLLLKRNGTTFVLAGRFIPVGRVAVNFTAGAVGFPPARFRIVAGIASVLWACFSVAMGLAAGYFLSDSPLLAMVVGVVLGTVVGFAVDRIISAVGGRLSRMRTHVPETTGKQD</sequence>
<dbReference type="Proteomes" id="UP001500984">
    <property type="component" value="Unassembled WGS sequence"/>
</dbReference>
<evidence type="ECO:0000256" key="4">
    <source>
        <dbReference type="ARBA" id="ARBA00022692"/>
    </source>
</evidence>
<evidence type="ECO:0000256" key="6">
    <source>
        <dbReference type="ARBA" id="ARBA00023136"/>
    </source>
</evidence>
<organism evidence="9 10">
    <name type="scientific">Brevibacterium salitolerans</name>
    <dbReference type="NCBI Taxonomy" id="1403566"/>
    <lineage>
        <taxon>Bacteria</taxon>
        <taxon>Bacillati</taxon>
        <taxon>Actinomycetota</taxon>
        <taxon>Actinomycetes</taxon>
        <taxon>Micrococcales</taxon>
        <taxon>Brevibacteriaceae</taxon>
        <taxon>Brevibacterium</taxon>
    </lineage>
</organism>
<evidence type="ECO:0000256" key="3">
    <source>
        <dbReference type="ARBA" id="ARBA00022475"/>
    </source>
</evidence>